<keyword evidence="1" id="KW-0812">Transmembrane</keyword>
<dbReference type="RefSeq" id="WP_092861572.1">
    <property type="nucleotide sequence ID" value="NZ_FOQH01000008.1"/>
</dbReference>
<evidence type="ECO:0008006" key="4">
    <source>
        <dbReference type="Google" id="ProtNLM"/>
    </source>
</evidence>
<feature type="transmembrane region" description="Helical" evidence="1">
    <location>
        <begin position="37"/>
        <end position="55"/>
    </location>
</feature>
<evidence type="ECO:0000313" key="3">
    <source>
        <dbReference type="Proteomes" id="UP000199377"/>
    </source>
</evidence>
<proteinExistence type="predicted"/>
<feature type="transmembrane region" description="Helical" evidence="1">
    <location>
        <begin position="12"/>
        <end position="31"/>
    </location>
</feature>
<evidence type="ECO:0000313" key="2">
    <source>
        <dbReference type="EMBL" id="SFI59753.1"/>
    </source>
</evidence>
<accession>A0A1I3JHK1</accession>
<dbReference type="STRING" id="1114924.SAMN05216258_10812"/>
<name>A0A1I3JHK1_9RHOB</name>
<dbReference type="EMBL" id="FOQH01000008">
    <property type="protein sequence ID" value="SFI59753.1"/>
    <property type="molecule type" value="Genomic_DNA"/>
</dbReference>
<organism evidence="2 3">
    <name type="scientific">Albimonas pacifica</name>
    <dbReference type="NCBI Taxonomy" id="1114924"/>
    <lineage>
        <taxon>Bacteria</taxon>
        <taxon>Pseudomonadati</taxon>
        <taxon>Pseudomonadota</taxon>
        <taxon>Alphaproteobacteria</taxon>
        <taxon>Rhodobacterales</taxon>
        <taxon>Paracoccaceae</taxon>
        <taxon>Albimonas</taxon>
    </lineage>
</organism>
<dbReference type="Proteomes" id="UP000199377">
    <property type="component" value="Unassembled WGS sequence"/>
</dbReference>
<keyword evidence="1" id="KW-0472">Membrane</keyword>
<keyword evidence="1" id="KW-1133">Transmembrane helix</keyword>
<dbReference type="AlphaFoldDB" id="A0A1I3JHK1"/>
<reference evidence="2 3" key="1">
    <citation type="submission" date="2016-10" db="EMBL/GenBank/DDBJ databases">
        <authorList>
            <person name="de Groot N.N."/>
        </authorList>
    </citation>
    <scope>NUCLEOTIDE SEQUENCE [LARGE SCALE GENOMIC DNA]</scope>
    <source>
        <strain evidence="2 3">CGMCC 1.11030</strain>
    </source>
</reference>
<sequence>MEAKPFWASKSIWAQVVALVATLTTMAGLDLGLTPEVQVAIVSAVQALVGIALRFKTNQPVR</sequence>
<evidence type="ECO:0000256" key="1">
    <source>
        <dbReference type="SAM" id="Phobius"/>
    </source>
</evidence>
<keyword evidence="3" id="KW-1185">Reference proteome</keyword>
<gene>
    <name evidence="2" type="ORF">SAMN05216258_10812</name>
</gene>
<protein>
    <recommendedName>
        <fullName evidence="4">Holin</fullName>
    </recommendedName>
</protein>